<keyword evidence="10" id="KW-0676">Redox-active center</keyword>
<name>A0A9P9GXE5_FUSSL</name>
<dbReference type="InterPro" id="IPR039289">
    <property type="entry name" value="CHCHD4"/>
</dbReference>
<protein>
    <recommendedName>
        <fullName evidence="3">Mitochondrial intermembrane space import and assembly protein 40</fullName>
    </recommendedName>
    <alternativeName>
        <fullName evidence="12">Mitochondrial import inner membrane translocase TIM40</fullName>
    </alternativeName>
</protein>
<evidence type="ECO:0000256" key="3">
    <source>
        <dbReference type="ARBA" id="ARBA00013714"/>
    </source>
</evidence>
<dbReference type="AlphaFoldDB" id="A0A9P9GXE5"/>
<evidence type="ECO:0000256" key="1">
    <source>
        <dbReference type="ARBA" id="ARBA00001973"/>
    </source>
</evidence>
<gene>
    <name evidence="14" type="ORF">B0J15DRAFT_402042</name>
</gene>
<organism evidence="14 15">
    <name type="scientific">Fusarium solani</name>
    <name type="common">Filamentous fungus</name>
    <dbReference type="NCBI Taxonomy" id="169388"/>
    <lineage>
        <taxon>Eukaryota</taxon>
        <taxon>Fungi</taxon>
        <taxon>Dikarya</taxon>
        <taxon>Ascomycota</taxon>
        <taxon>Pezizomycotina</taxon>
        <taxon>Sordariomycetes</taxon>
        <taxon>Hypocreomycetidae</taxon>
        <taxon>Hypocreales</taxon>
        <taxon>Nectriaceae</taxon>
        <taxon>Fusarium</taxon>
        <taxon>Fusarium solani species complex</taxon>
    </lineage>
</organism>
<accession>A0A9P9GXE5</accession>
<evidence type="ECO:0000256" key="8">
    <source>
        <dbReference type="ARBA" id="ARBA00023128"/>
    </source>
</evidence>
<evidence type="ECO:0000256" key="4">
    <source>
        <dbReference type="ARBA" id="ARBA00022448"/>
    </source>
</evidence>
<feature type="compositionally biased region" description="Basic and acidic residues" evidence="13">
    <location>
        <begin position="125"/>
        <end position="136"/>
    </location>
</feature>
<proteinExistence type="predicted"/>
<evidence type="ECO:0000313" key="14">
    <source>
        <dbReference type="EMBL" id="KAH7246921.1"/>
    </source>
</evidence>
<keyword evidence="4" id="KW-0813">Transport</keyword>
<evidence type="ECO:0000256" key="5">
    <source>
        <dbReference type="ARBA" id="ARBA00022927"/>
    </source>
</evidence>
<dbReference type="Gene3D" id="1.10.287.2900">
    <property type="match status" value="1"/>
</dbReference>
<feature type="region of interest" description="Disordered" evidence="13">
    <location>
        <begin position="1"/>
        <end position="22"/>
    </location>
</feature>
<dbReference type="PANTHER" id="PTHR21622">
    <property type="entry name" value="COILED-COIL-HELIX-COILED-COIL-HELIX DOMAIN CONTAINING 4"/>
    <property type="match status" value="1"/>
</dbReference>
<comment type="function">
    <text evidence="11">Required for the import and folding of small cysteine-containing proteins (small Tim) in the mitochondrial intermembrane space (IMS). Forms a redox cycle with ERV1 that involves a disulfide relay system. Precursor proteins to be imported into the IMS are translocated in their reduced form into the mitochondria. The oxidized form of MIA40 forms a transient intermolecular disulfide bridge with the reduced precursor protein, resulting in oxidation of the precursor protein that now contains an intramolecular disulfide bond and is able to undergo folding in the IMS.</text>
</comment>
<evidence type="ECO:0000256" key="6">
    <source>
        <dbReference type="ARBA" id="ARBA00023002"/>
    </source>
</evidence>
<evidence type="ECO:0000313" key="15">
    <source>
        <dbReference type="Proteomes" id="UP000736672"/>
    </source>
</evidence>
<evidence type="ECO:0000256" key="13">
    <source>
        <dbReference type="SAM" id="MobiDB-lite"/>
    </source>
</evidence>
<keyword evidence="8" id="KW-0496">Mitochondrion</keyword>
<comment type="subcellular location">
    <subcellularLocation>
        <location evidence="2">Mitochondrion inner membrane</location>
        <topology evidence="2">Single-pass type II membrane protein</topology>
        <orientation evidence="2">Intermembrane side</orientation>
    </subcellularLocation>
</comment>
<dbReference type="PANTHER" id="PTHR21622:SF0">
    <property type="entry name" value="COILED-COIL-HELIX-COILED-COIL-HELIX DOMAIN CONTAINING 4"/>
    <property type="match status" value="1"/>
</dbReference>
<dbReference type="GO" id="GO:0015035">
    <property type="term" value="F:protein-disulfide reductase activity"/>
    <property type="evidence" value="ECO:0007669"/>
    <property type="project" value="InterPro"/>
</dbReference>
<dbReference type="GO" id="GO:0005743">
    <property type="term" value="C:mitochondrial inner membrane"/>
    <property type="evidence" value="ECO:0007669"/>
    <property type="project" value="UniProtKB-SubCell"/>
</dbReference>
<dbReference type="EMBL" id="JAGTJS010000016">
    <property type="protein sequence ID" value="KAH7246921.1"/>
    <property type="molecule type" value="Genomic_DNA"/>
</dbReference>
<comment type="cofactor">
    <cofactor evidence="1">
        <name>Cu(2+)</name>
        <dbReference type="ChEBI" id="CHEBI:29036"/>
    </cofactor>
</comment>
<feature type="compositionally biased region" description="Basic and acidic residues" evidence="13">
    <location>
        <begin position="1"/>
        <end position="13"/>
    </location>
</feature>
<dbReference type="GO" id="GO:0005758">
    <property type="term" value="C:mitochondrial intermembrane space"/>
    <property type="evidence" value="ECO:0007669"/>
    <property type="project" value="TreeGrafter"/>
</dbReference>
<keyword evidence="7" id="KW-0811">Translocation</keyword>
<feature type="region of interest" description="Disordered" evidence="13">
    <location>
        <begin position="85"/>
        <end position="144"/>
    </location>
</feature>
<keyword evidence="6" id="KW-0560">Oxidoreductase</keyword>
<keyword evidence="9" id="KW-1015">Disulfide bond</keyword>
<dbReference type="PROSITE" id="PS51808">
    <property type="entry name" value="CHCH"/>
    <property type="match status" value="1"/>
</dbReference>
<reference evidence="14" key="1">
    <citation type="journal article" date="2021" name="Nat. Commun.">
        <title>Genetic determinants of endophytism in the Arabidopsis root mycobiome.</title>
        <authorList>
            <person name="Mesny F."/>
            <person name="Miyauchi S."/>
            <person name="Thiergart T."/>
            <person name="Pickel B."/>
            <person name="Atanasova L."/>
            <person name="Karlsson M."/>
            <person name="Huettel B."/>
            <person name="Barry K.W."/>
            <person name="Haridas S."/>
            <person name="Chen C."/>
            <person name="Bauer D."/>
            <person name="Andreopoulos W."/>
            <person name="Pangilinan J."/>
            <person name="LaButti K."/>
            <person name="Riley R."/>
            <person name="Lipzen A."/>
            <person name="Clum A."/>
            <person name="Drula E."/>
            <person name="Henrissat B."/>
            <person name="Kohler A."/>
            <person name="Grigoriev I.V."/>
            <person name="Martin F.M."/>
            <person name="Hacquard S."/>
        </authorList>
    </citation>
    <scope>NUCLEOTIDE SEQUENCE</scope>
    <source>
        <strain evidence="14">FSSC 5 MPI-SDFR-AT-0091</strain>
    </source>
</reference>
<comment type="caution">
    <text evidence="14">The sequence shown here is derived from an EMBL/GenBank/DDBJ whole genome shotgun (WGS) entry which is preliminary data.</text>
</comment>
<evidence type="ECO:0000256" key="9">
    <source>
        <dbReference type="ARBA" id="ARBA00023157"/>
    </source>
</evidence>
<evidence type="ECO:0000256" key="2">
    <source>
        <dbReference type="ARBA" id="ARBA00004164"/>
    </source>
</evidence>
<evidence type="ECO:0000256" key="11">
    <source>
        <dbReference type="ARBA" id="ARBA00024980"/>
    </source>
</evidence>
<evidence type="ECO:0000256" key="12">
    <source>
        <dbReference type="ARBA" id="ARBA00033150"/>
    </source>
</evidence>
<dbReference type="Proteomes" id="UP000736672">
    <property type="component" value="Unassembled WGS sequence"/>
</dbReference>
<dbReference type="OrthoDB" id="7481291at2759"/>
<evidence type="ECO:0000256" key="7">
    <source>
        <dbReference type="ARBA" id="ARBA00023010"/>
    </source>
</evidence>
<dbReference type="GO" id="GO:0045041">
    <property type="term" value="P:protein import into mitochondrial intermembrane space"/>
    <property type="evidence" value="ECO:0007669"/>
    <property type="project" value="InterPro"/>
</dbReference>
<keyword evidence="15" id="KW-1185">Reference proteome</keyword>
<feature type="compositionally biased region" description="Polar residues" evidence="13">
    <location>
        <begin position="111"/>
        <end position="124"/>
    </location>
</feature>
<evidence type="ECO:0000256" key="10">
    <source>
        <dbReference type="ARBA" id="ARBA00023284"/>
    </source>
</evidence>
<keyword evidence="5" id="KW-0653">Protein transport</keyword>
<sequence length="144" mass="15576">MATKDASDPEDKGQQGAFNPETGEFNWDCSCLGGMAHGPCGEEFKSAFSCFMLSNDEPKGMNCIDHFKVMQKCFKKYPDVYGAELADDAEGGPTPDVGDEQPDIPDVPVKANSTPPIETDTASGESERTHNIEGPKKKVNSQRV</sequence>